<dbReference type="Proteomes" id="UP000679779">
    <property type="component" value="Unassembled WGS sequence"/>
</dbReference>
<dbReference type="SUPFAM" id="SSF52540">
    <property type="entry name" value="P-loop containing nucleoside triphosphate hydrolases"/>
    <property type="match status" value="1"/>
</dbReference>
<protein>
    <submittedName>
        <fullName evidence="5">Stage V sporulation protein K</fullName>
    </submittedName>
</protein>
<dbReference type="PRINTS" id="PR00819">
    <property type="entry name" value="CBXCFQXSUPER"/>
</dbReference>
<evidence type="ECO:0000256" key="3">
    <source>
        <dbReference type="ARBA" id="ARBA00022840"/>
    </source>
</evidence>
<dbReference type="InterPro" id="IPR003959">
    <property type="entry name" value="ATPase_AAA_core"/>
</dbReference>
<organism evidence="5 6">
    <name type="scientific">Paenibacillus albilobatus</name>
    <dbReference type="NCBI Taxonomy" id="2716884"/>
    <lineage>
        <taxon>Bacteria</taxon>
        <taxon>Bacillati</taxon>
        <taxon>Bacillota</taxon>
        <taxon>Bacilli</taxon>
        <taxon>Bacillales</taxon>
        <taxon>Paenibacillaceae</taxon>
        <taxon>Paenibacillus</taxon>
    </lineage>
</organism>
<evidence type="ECO:0000256" key="2">
    <source>
        <dbReference type="ARBA" id="ARBA00022741"/>
    </source>
</evidence>
<comment type="caution">
    <text evidence="5">The sequence shown here is derived from an EMBL/GenBank/DDBJ whole genome shotgun (WGS) entry which is preliminary data.</text>
</comment>
<evidence type="ECO:0000256" key="1">
    <source>
        <dbReference type="ARBA" id="ARBA00010378"/>
    </source>
</evidence>
<dbReference type="SMART" id="SM00382">
    <property type="entry name" value="AAA"/>
    <property type="match status" value="1"/>
</dbReference>
<dbReference type="CDD" id="cd00009">
    <property type="entry name" value="AAA"/>
    <property type="match status" value="1"/>
</dbReference>
<dbReference type="Gene3D" id="3.40.50.300">
    <property type="entry name" value="P-loop containing nucleotide triphosphate hydrolases"/>
    <property type="match status" value="1"/>
</dbReference>
<comment type="similarity">
    <text evidence="1">Belongs to the CbxX/CfxQ family.</text>
</comment>
<proteinExistence type="inferred from homology"/>
<evidence type="ECO:0000313" key="5">
    <source>
        <dbReference type="EMBL" id="GIO34370.1"/>
    </source>
</evidence>
<dbReference type="InterPro" id="IPR050773">
    <property type="entry name" value="CbxX/CfxQ_RuBisCO_ESX"/>
</dbReference>
<dbReference type="InterPro" id="IPR041627">
    <property type="entry name" value="AAA_lid_6"/>
</dbReference>
<reference evidence="5" key="1">
    <citation type="submission" date="2021-03" db="EMBL/GenBank/DDBJ databases">
        <title>Antimicrobial resistance genes in bacteria isolated from Japanese honey, and their potential for conferring macrolide and lincosamide resistance in the American foulbrood pathogen Paenibacillus larvae.</title>
        <authorList>
            <person name="Okamoto M."/>
            <person name="Kumagai M."/>
            <person name="Kanamori H."/>
            <person name="Takamatsu D."/>
        </authorList>
    </citation>
    <scope>NUCLEOTIDE SEQUENCE</scope>
    <source>
        <strain evidence="5">J2TS6</strain>
    </source>
</reference>
<dbReference type="EMBL" id="BORQ01000009">
    <property type="protein sequence ID" value="GIO34370.1"/>
    <property type="molecule type" value="Genomic_DNA"/>
</dbReference>
<dbReference type="InterPro" id="IPR000641">
    <property type="entry name" value="CbxX/CfxQ"/>
</dbReference>
<dbReference type="GO" id="GO:0016887">
    <property type="term" value="F:ATP hydrolysis activity"/>
    <property type="evidence" value="ECO:0007669"/>
    <property type="project" value="InterPro"/>
</dbReference>
<keyword evidence="3" id="KW-0067">ATP-binding</keyword>
<keyword evidence="2" id="KW-0547">Nucleotide-binding</keyword>
<sequence>MDVVINEKARGALNRLAALPGMADVKEQVEQMIQYRRVAALRKQNRLKALPQSNHMVFTGNPGTGKTTAARLIGEAFAEIGLLTRRGSAVPFVEINQGTIAEAHVGASEKKVASKFKEARGGVLFIDEAYAFIGKADHRHDEKVIAAMVQQIEDLREEVVVIAAGYPKNMAEFLSFNPGLASRFPTTIHFPDYSVPDLIRIAQQMLLDQEYQATPEYLDALASVMWIEKSQPNFGNARTVRNHIERSIRKQSIRVSRIPQPSRKDLATLLPEDLVHSVHDVQSAERLALQRTIQEAQHRLLEIDLKEILKPQRG</sequence>
<dbReference type="Pfam" id="PF17866">
    <property type="entry name" value="AAA_lid_6"/>
    <property type="match status" value="1"/>
</dbReference>
<dbReference type="FunFam" id="3.40.50.300:FF:000216">
    <property type="entry name" value="Type VII secretion ATPase EccA"/>
    <property type="match status" value="1"/>
</dbReference>
<dbReference type="PANTHER" id="PTHR43392:SF2">
    <property type="entry name" value="AAA-TYPE ATPASE FAMILY PROTEIN _ ANKYRIN REPEAT FAMILY PROTEIN"/>
    <property type="match status" value="1"/>
</dbReference>
<dbReference type="PANTHER" id="PTHR43392">
    <property type="entry name" value="AAA-TYPE ATPASE FAMILY PROTEIN / ANKYRIN REPEAT FAMILY PROTEIN"/>
    <property type="match status" value="1"/>
</dbReference>
<evidence type="ECO:0000259" key="4">
    <source>
        <dbReference type="SMART" id="SM00382"/>
    </source>
</evidence>
<evidence type="ECO:0000313" key="6">
    <source>
        <dbReference type="Proteomes" id="UP000679779"/>
    </source>
</evidence>
<keyword evidence="6" id="KW-1185">Reference proteome</keyword>
<gene>
    <name evidence="5" type="ORF">J2TS6_55110</name>
</gene>
<accession>A0A919XQ00</accession>
<dbReference type="GO" id="GO:0005524">
    <property type="term" value="F:ATP binding"/>
    <property type="evidence" value="ECO:0007669"/>
    <property type="project" value="UniProtKB-KW"/>
</dbReference>
<feature type="domain" description="AAA+ ATPase" evidence="4">
    <location>
        <begin position="52"/>
        <end position="194"/>
    </location>
</feature>
<dbReference type="Pfam" id="PF00004">
    <property type="entry name" value="AAA"/>
    <property type="match status" value="1"/>
</dbReference>
<name>A0A919XQ00_9BACL</name>
<dbReference type="InterPro" id="IPR027417">
    <property type="entry name" value="P-loop_NTPase"/>
</dbReference>
<dbReference type="RefSeq" id="WP_212958824.1">
    <property type="nucleotide sequence ID" value="NZ_BORQ01000009.1"/>
</dbReference>
<dbReference type="AlphaFoldDB" id="A0A919XQ00"/>
<dbReference type="InterPro" id="IPR003593">
    <property type="entry name" value="AAA+_ATPase"/>
</dbReference>
<dbReference type="Gene3D" id="1.10.8.60">
    <property type="match status" value="1"/>
</dbReference>